<evidence type="ECO:0000256" key="1">
    <source>
        <dbReference type="ARBA" id="ARBA00008348"/>
    </source>
</evidence>
<dbReference type="Gene3D" id="3.30.70.580">
    <property type="entry name" value="Pseudouridine synthase I, catalytic domain, N-terminal subdomain"/>
    <property type="match status" value="1"/>
</dbReference>
<dbReference type="STRING" id="204536.SULAZ_0075"/>
<dbReference type="PANTHER" id="PTHR47683:SF4">
    <property type="entry name" value="PSEUDOURIDINE SYNTHASE"/>
    <property type="match status" value="1"/>
</dbReference>
<keyword evidence="7" id="KW-1185">Reference proteome</keyword>
<dbReference type="PANTHER" id="PTHR47683">
    <property type="entry name" value="PSEUDOURIDINE SYNTHASE FAMILY PROTEIN-RELATED"/>
    <property type="match status" value="1"/>
</dbReference>
<dbReference type="AlphaFoldDB" id="C1DXG0"/>
<evidence type="ECO:0000256" key="2">
    <source>
        <dbReference type="ARBA" id="ARBA00022884"/>
    </source>
</evidence>
<dbReference type="InterPro" id="IPR042092">
    <property type="entry name" value="PsdUridine_s_RsuA/RluB/E/F_cat"/>
</dbReference>
<dbReference type="HOGENOM" id="CLU_024979_1_2_0"/>
<dbReference type="GO" id="GO:0001522">
    <property type="term" value="P:pseudouridine synthesis"/>
    <property type="evidence" value="ECO:0007669"/>
    <property type="project" value="InterPro"/>
</dbReference>
<protein>
    <recommendedName>
        <fullName evidence="4">Pseudouridine synthase</fullName>
        <ecNumber evidence="4">5.4.99.-</ecNumber>
    </recommendedName>
</protein>
<dbReference type="SUPFAM" id="SSF55120">
    <property type="entry name" value="Pseudouridine synthase"/>
    <property type="match status" value="1"/>
</dbReference>
<dbReference type="InterPro" id="IPR018496">
    <property type="entry name" value="PsdUridine_synth_RsuA/RluB_CS"/>
</dbReference>
<evidence type="ECO:0000256" key="4">
    <source>
        <dbReference type="RuleBase" id="RU003887"/>
    </source>
</evidence>
<dbReference type="eggNOG" id="COG1187">
    <property type="taxonomic scope" value="Bacteria"/>
</dbReference>
<keyword evidence="3 4" id="KW-0413">Isomerase</keyword>
<reference evidence="6 7" key="1">
    <citation type="journal article" date="2009" name="J. Bacteriol.">
        <title>Complete and draft genome sequences of six members of the Aquificales.</title>
        <authorList>
            <person name="Reysenbach A.L."/>
            <person name="Hamamura N."/>
            <person name="Podar M."/>
            <person name="Griffiths E."/>
            <person name="Ferreira S."/>
            <person name="Hochstein R."/>
            <person name="Heidelberg J."/>
            <person name="Johnson J."/>
            <person name="Mead D."/>
            <person name="Pohorille A."/>
            <person name="Sarmiento M."/>
            <person name="Schweighofer K."/>
            <person name="Seshadri R."/>
            <person name="Voytek M.A."/>
        </authorList>
    </citation>
    <scope>NUCLEOTIDE SEQUENCE [LARGE SCALE GENOMIC DNA]</scope>
    <source>
        <strain evidence="7">Az-Fu1 / DSM 15241 / OCM 825</strain>
    </source>
</reference>
<dbReference type="InterPro" id="IPR020103">
    <property type="entry name" value="PsdUridine_synth_cat_dom_sf"/>
</dbReference>
<dbReference type="PROSITE" id="PS01149">
    <property type="entry name" value="PSI_RSU"/>
    <property type="match status" value="1"/>
</dbReference>
<dbReference type="CDD" id="cd02553">
    <property type="entry name" value="PseudoU_synth_RsuA"/>
    <property type="match status" value="1"/>
</dbReference>
<evidence type="ECO:0000259" key="5">
    <source>
        <dbReference type="Pfam" id="PF00849"/>
    </source>
</evidence>
<dbReference type="Pfam" id="PF00849">
    <property type="entry name" value="PseudoU_synth_2"/>
    <property type="match status" value="1"/>
</dbReference>
<dbReference type="EMBL" id="CP001229">
    <property type="protein sequence ID" value="ACN99236.1"/>
    <property type="molecule type" value="Genomic_DNA"/>
</dbReference>
<feature type="domain" description="Pseudouridine synthase RsuA/RluA-like" evidence="5">
    <location>
        <begin position="19"/>
        <end position="154"/>
    </location>
</feature>
<dbReference type="InterPro" id="IPR050343">
    <property type="entry name" value="RsuA_PseudoU_synthase"/>
</dbReference>
<dbReference type="GO" id="GO:0003723">
    <property type="term" value="F:RNA binding"/>
    <property type="evidence" value="ECO:0007669"/>
    <property type="project" value="UniProtKB-KW"/>
</dbReference>
<dbReference type="EC" id="5.4.99.-" evidence="4"/>
<comment type="similarity">
    <text evidence="1 4">Belongs to the pseudouridine synthase RsuA family.</text>
</comment>
<keyword evidence="2" id="KW-0694">RNA-binding</keyword>
<sequence length="200" mass="23248">MKDKVSVEDEDVNYQENFYFMLNKPLGYITATYDENFPTVISLLDDETVKDKLFPIGRLDLDTEGLLILTTDGQLAHRLAHPKWNIEKEYYAIVEGDVSKIDFSPFEKEGIYLKKDKYKTKPFKVKVLSALEEESKVLITVSEGKYHIVKKIMESLGHPVKYLKRVRMGNLKLDENLQPGDYRPLTEEEIRKLKSLVKLD</sequence>
<name>C1DXG0_SULAA</name>
<proteinExistence type="inferred from homology"/>
<dbReference type="InterPro" id="IPR006145">
    <property type="entry name" value="PsdUridine_synth_RsuA/RluA"/>
</dbReference>
<dbReference type="FunFam" id="3.30.70.1560:FF:000012">
    <property type="entry name" value="Pseudouridine synthase"/>
    <property type="match status" value="1"/>
</dbReference>
<evidence type="ECO:0000313" key="6">
    <source>
        <dbReference type="EMBL" id="ACN99236.1"/>
    </source>
</evidence>
<dbReference type="Proteomes" id="UP000001369">
    <property type="component" value="Chromosome"/>
</dbReference>
<dbReference type="KEGG" id="saf:SULAZ_0075"/>
<organism evidence="6 7">
    <name type="scientific">Sulfurihydrogenibium azorense (strain DSM 15241 / OCM 825 / Az-Fu1)</name>
    <dbReference type="NCBI Taxonomy" id="204536"/>
    <lineage>
        <taxon>Bacteria</taxon>
        <taxon>Pseudomonadati</taxon>
        <taxon>Aquificota</taxon>
        <taxon>Aquificia</taxon>
        <taxon>Aquificales</taxon>
        <taxon>Hydrogenothermaceae</taxon>
        <taxon>Sulfurihydrogenibium</taxon>
    </lineage>
</organism>
<dbReference type="GO" id="GO:0140098">
    <property type="term" value="F:catalytic activity, acting on RNA"/>
    <property type="evidence" value="ECO:0007669"/>
    <property type="project" value="UniProtKB-ARBA"/>
</dbReference>
<dbReference type="NCBIfam" id="TIGR00093">
    <property type="entry name" value="pseudouridine synthase"/>
    <property type="match status" value="1"/>
</dbReference>
<evidence type="ECO:0000313" key="7">
    <source>
        <dbReference type="Proteomes" id="UP000001369"/>
    </source>
</evidence>
<dbReference type="InterPro" id="IPR020094">
    <property type="entry name" value="TruA/RsuA/RluB/E/F_N"/>
</dbReference>
<dbReference type="GO" id="GO:0006364">
    <property type="term" value="P:rRNA processing"/>
    <property type="evidence" value="ECO:0007669"/>
    <property type="project" value="UniProtKB-ARBA"/>
</dbReference>
<dbReference type="GO" id="GO:0009982">
    <property type="term" value="F:pseudouridine synthase activity"/>
    <property type="evidence" value="ECO:0007669"/>
    <property type="project" value="InterPro"/>
</dbReference>
<gene>
    <name evidence="6" type="ordered locus">SULAZ_0075</name>
</gene>
<dbReference type="Gene3D" id="3.30.70.1560">
    <property type="entry name" value="Alpha-L RNA-binding motif"/>
    <property type="match status" value="1"/>
</dbReference>
<dbReference type="InterPro" id="IPR000748">
    <property type="entry name" value="PsdUridine_synth_RsuA/RluB/E/F"/>
</dbReference>
<evidence type="ECO:0000256" key="3">
    <source>
        <dbReference type="ARBA" id="ARBA00023235"/>
    </source>
</evidence>
<accession>C1DXG0</accession>